<reference evidence="7" key="1">
    <citation type="submission" date="2018-01" db="EMBL/GenBank/DDBJ databases">
        <title>An insight into the sialome of Amazonian anophelines.</title>
        <authorList>
            <person name="Ribeiro J.M."/>
            <person name="Scarpassa V."/>
            <person name="Calvo E."/>
        </authorList>
    </citation>
    <scope>NUCLEOTIDE SEQUENCE</scope>
</reference>
<feature type="transmembrane region" description="Helical" evidence="5">
    <location>
        <begin position="371"/>
        <end position="390"/>
    </location>
</feature>
<evidence type="ECO:0000256" key="3">
    <source>
        <dbReference type="ARBA" id="ARBA00022989"/>
    </source>
</evidence>
<dbReference type="PROSITE" id="PS50835">
    <property type="entry name" value="IG_LIKE"/>
    <property type="match status" value="1"/>
</dbReference>
<dbReference type="PANTHER" id="PTHR23507:SF1">
    <property type="entry name" value="FI18259P1-RELATED"/>
    <property type="match status" value="1"/>
</dbReference>
<evidence type="ECO:0000256" key="4">
    <source>
        <dbReference type="ARBA" id="ARBA00023136"/>
    </source>
</evidence>
<evidence type="ECO:0000256" key="1">
    <source>
        <dbReference type="ARBA" id="ARBA00004141"/>
    </source>
</evidence>
<sequence>MEKKAIVAGETLIVTCPVAGYPIESIVWERDNRQLPINRKQKVFPNGTLIIENVERNSDQATYTCVAKNAEGYTARGTLEVQVMVVPILLPFEFGEEPADTNRTLPGVANFATFRDQVCLAQKQAQTELTELDKHRNIWTGLVQVVVLLVAGSWTDRAGALKPCILVPIAAQSLSLLYTMLCAVYMREIPLEASLLVADLMVAVCGGVPLLIAGIYSYLALATEPKDRTFRFACAAVSMVFFPVVANFFSGFLFKALGFIKLCLVCLVFCAASLLYGLFVLEEPKAQSGEDSATVECEKRPTEGGLRSLFDYRLVYDSVKVILRRRDFNKRSLLWLTLLAFFINFGALSDAGVAANLAISQFHWVTSFGIWRSYDLATTMLGTLLAMGVLSKRFGVSDAMVCVFSICFSMAAKPFMAYAVTHVVPNLYYVATSIDVFEGSKTIATKSLASKLVSENEIAKMLTLLGIVESLQGTVYPSLYSVVFLASQETVIGAVFWLSEGFLLLAFALYIVLYLLSRRSASEEAAAATGTAPTGPATQSSAKQGIDNPAVDITAL</sequence>
<dbReference type="Pfam" id="PF13927">
    <property type="entry name" value="Ig_3"/>
    <property type="match status" value="1"/>
</dbReference>
<dbReference type="SMART" id="SM00409">
    <property type="entry name" value="IG"/>
    <property type="match status" value="1"/>
</dbReference>
<evidence type="ECO:0000259" key="6">
    <source>
        <dbReference type="PROSITE" id="PS50835"/>
    </source>
</evidence>
<feature type="transmembrane region" description="Helical" evidence="5">
    <location>
        <begin position="259"/>
        <end position="281"/>
    </location>
</feature>
<dbReference type="GO" id="GO:0016020">
    <property type="term" value="C:membrane"/>
    <property type="evidence" value="ECO:0007669"/>
    <property type="project" value="UniProtKB-SubCell"/>
</dbReference>
<dbReference type="InterPro" id="IPR011701">
    <property type="entry name" value="MFS"/>
</dbReference>
<feature type="transmembrane region" description="Helical" evidence="5">
    <location>
        <begin position="333"/>
        <end position="359"/>
    </location>
</feature>
<dbReference type="InterPro" id="IPR036179">
    <property type="entry name" value="Ig-like_dom_sf"/>
</dbReference>
<dbReference type="InterPro" id="IPR003598">
    <property type="entry name" value="Ig_sub2"/>
</dbReference>
<feature type="domain" description="Ig-like" evidence="6">
    <location>
        <begin position="1"/>
        <end position="80"/>
    </location>
</feature>
<accession>A0A2M4CHF1</accession>
<organism evidence="7">
    <name type="scientific">Anopheles darlingi</name>
    <name type="common">Mosquito</name>
    <dbReference type="NCBI Taxonomy" id="43151"/>
    <lineage>
        <taxon>Eukaryota</taxon>
        <taxon>Metazoa</taxon>
        <taxon>Ecdysozoa</taxon>
        <taxon>Arthropoda</taxon>
        <taxon>Hexapoda</taxon>
        <taxon>Insecta</taxon>
        <taxon>Pterygota</taxon>
        <taxon>Neoptera</taxon>
        <taxon>Endopterygota</taxon>
        <taxon>Diptera</taxon>
        <taxon>Nematocera</taxon>
        <taxon>Culicoidea</taxon>
        <taxon>Culicidae</taxon>
        <taxon>Anophelinae</taxon>
        <taxon>Anopheles</taxon>
    </lineage>
</organism>
<keyword evidence="3 5" id="KW-1133">Transmembrane helix</keyword>
<dbReference type="InterPro" id="IPR036259">
    <property type="entry name" value="MFS_trans_sf"/>
</dbReference>
<dbReference type="Pfam" id="PF07690">
    <property type="entry name" value="MFS_1"/>
    <property type="match status" value="1"/>
</dbReference>
<dbReference type="CDD" id="cd20958">
    <property type="entry name" value="IgI_5_Dscam"/>
    <property type="match status" value="1"/>
</dbReference>
<dbReference type="InterPro" id="IPR007110">
    <property type="entry name" value="Ig-like_dom"/>
</dbReference>
<dbReference type="EMBL" id="GGFL01000501">
    <property type="protein sequence ID" value="MBW64679.1"/>
    <property type="molecule type" value="Transcribed_RNA"/>
</dbReference>
<dbReference type="FunFam" id="2.60.40.10:FF:000308">
    <property type="entry name" value="Down syndrome cell adhesion molecule, isoform D"/>
    <property type="match status" value="1"/>
</dbReference>
<proteinExistence type="predicted"/>
<comment type="subcellular location">
    <subcellularLocation>
        <location evidence="1">Membrane</location>
        <topology evidence="1">Multi-pass membrane protein</topology>
    </subcellularLocation>
</comment>
<dbReference type="Gene3D" id="2.60.40.10">
    <property type="entry name" value="Immunoglobulins"/>
    <property type="match status" value="1"/>
</dbReference>
<feature type="transmembrane region" description="Helical" evidence="5">
    <location>
        <begin position="166"/>
        <end position="186"/>
    </location>
</feature>
<name>A0A2M4CHF1_ANODA</name>
<dbReference type="VEuPathDB" id="VectorBase:ADAR2_003132"/>
<dbReference type="PANTHER" id="PTHR23507">
    <property type="entry name" value="ZGC:174356"/>
    <property type="match status" value="1"/>
</dbReference>
<dbReference type="SUPFAM" id="SSF103473">
    <property type="entry name" value="MFS general substrate transporter"/>
    <property type="match status" value="1"/>
</dbReference>
<dbReference type="SMART" id="SM00408">
    <property type="entry name" value="IGc2"/>
    <property type="match status" value="1"/>
</dbReference>
<feature type="transmembrane region" description="Helical" evidence="5">
    <location>
        <begin position="399"/>
        <end position="420"/>
    </location>
</feature>
<feature type="transmembrane region" description="Helical" evidence="5">
    <location>
        <begin position="494"/>
        <end position="516"/>
    </location>
</feature>
<dbReference type="InterPro" id="IPR013783">
    <property type="entry name" value="Ig-like_fold"/>
</dbReference>
<evidence type="ECO:0000256" key="2">
    <source>
        <dbReference type="ARBA" id="ARBA00022692"/>
    </source>
</evidence>
<keyword evidence="4 5" id="KW-0472">Membrane</keyword>
<protein>
    <submittedName>
        <fullName evidence="7">Putative adenylate cyclase</fullName>
    </submittedName>
</protein>
<evidence type="ECO:0000313" key="7">
    <source>
        <dbReference type="EMBL" id="MBW64679.1"/>
    </source>
</evidence>
<dbReference type="VEuPathDB" id="VectorBase:ADAC007178"/>
<feature type="transmembrane region" description="Helical" evidence="5">
    <location>
        <begin position="232"/>
        <end position="253"/>
    </location>
</feature>
<feature type="transmembrane region" description="Helical" evidence="5">
    <location>
        <begin position="198"/>
        <end position="220"/>
    </location>
</feature>
<dbReference type="AlphaFoldDB" id="A0A2M4CHF1"/>
<dbReference type="GO" id="GO:0022857">
    <property type="term" value="F:transmembrane transporter activity"/>
    <property type="evidence" value="ECO:0007669"/>
    <property type="project" value="InterPro"/>
</dbReference>
<evidence type="ECO:0000256" key="5">
    <source>
        <dbReference type="SAM" id="Phobius"/>
    </source>
</evidence>
<dbReference type="SUPFAM" id="SSF48726">
    <property type="entry name" value="Immunoglobulin"/>
    <property type="match status" value="1"/>
</dbReference>
<dbReference type="InterPro" id="IPR003599">
    <property type="entry name" value="Ig_sub"/>
</dbReference>
<keyword evidence="2 5" id="KW-0812">Transmembrane</keyword>
<dbReference type="Gene3D" id="1.20.1250.20">
    <property type="entry name" value="MFS general substrate transporter like domains"/>
    <property type="match status" value="1"/>
</dbReference>